<dbReference type="InterPro" id="IPR047650">
    <property type="entry name" value="Transpos_IS110"/>
</dbReference>
<dbReference type="Pfam" id="PF01548">
    <property type="entry name" value="DEDD_Tnp_IS110"/>
    <property type="match status" value="1"/>
</dbReference>
<dbReference type="AlphaFoldDB" id="A0A084Y648"/>
<dbReference type="Proteomes" id="UP000019812">
    <property type="component" value="Unassembled WGS sequence"/>
</dbReference>
<evidence type="ECO:0000313" key="4">
    <source>
        <dbReference type="Proteomes" id="UP000019812"/>
    </source>
</evidence>
<dbReference type="EMBL" id="JDSS02000003">
    <property type="protein sequence ID" value="KFB70192.1"/>
    <property type="molecule type" value="Genomic_DNA"/>
</dbReference>
<comment type="caution">
    <text evidence="3">The sequence shown here is derived from an EMBL/GenBank/DDBJ whole genome shotgun (WGS) entry which is preliminary data.</text>
</comment>
<dbReference type="GO" id="GO:0003677">
    <property type="term" value="F:DNA binding"/>
    <property type="evidence" value="ECO:0007669"/>
    <property type="project" value="InterPro"/>
</dbReference>
<sequence length="447" mass="50333">MAQRNRRYTRKGLEVTNPDAAGIDVGGAMHYVAVREDVAEQPVRQFGCVTGQLQQMIEWLHSCGVKVVAMESTGVYWIPVYEMLERAGFEVLLVNARHVKGLPGRKSDVQDCQWLQQLLMYGLLKGAFRPSDAVCGWRSLCRQRARRIKEQARYVQHMQKALVQMNIQLGTVISDVAGVTGQKIVRAIVQGERDPHELAAYRDCRIKASEEEIAASLLGNWRDEHLFELKQALQAYDFCGQLLAECDQEIERVMLGLAEHEGRLDKGPRRSKNRNAPKFDVRQRLYEICGVDLTRIDGIDASTALVVLSEIGADMSRFKTVKHFTSWLGLCPGTKISGGKELGSATKRSANRARQALKLAAAALRSSKSSLGAYYRRMCARMDKGKAVTAAAHKLARYIYTMLTRGQEYVDQGQQYYEERYRERVLRQMTRRAGELGFRLVPAEAGA</sequence>
<evidence type="ECO:0000259" key="1">
    <source>
        <dbReference type="Pfam" id="PF01548"/>
    </source>
</evidence>
<feature type="domain" description="Transposase IS116/IS110/IS902 C-terminal" evidence="2">
    <location>
        <begin position="293"/>
        <end position="376"/>
    </location>
</feature>
<dbReference type="PANTHER" id="PTHR33055:SF13">
    <property type="entry name" value="TRANSPOSASE"/>
    <property type="match status" value="1"/>
</dbReference>
<dbReference type="NCBIfam" id="NF033542">
    <property type="entry name" value="transpos_IS110"/>
    <property type="match status" value="1"/>
</dbReference>
<dbReference type="InterPro" id="IPR002525">
    <property type="entry name" value="Transp_IS110-like_N"/>
</dbReference>
<accession>A0A084Y648</accession>
<dbReference type="GO" id="GO:0006313">
    <property type="term" value="P:DNA transposition"/>
    <property type="evidence" value="ECO:0007669"/>
    <property type="project" value="InterPro"/>
</dbReference>
<gene>
    <name evidence="3" type="ORF">CAPSK01_000074</name>
</gene>
<evidence type="ECO:0000313" key="3">
    <source>
        <dbReference type="EMBL" id="KFB70192.1"/>
    </source>
</evidence>
<dbReference type="PANTHER" id="PTHR33055">
    <property type="entry name" value="TRANSPOSASE FOR INSERTION SEQUENCE ELEMENT IS1111A"/>
    <property type="match status" value="1"/>
</dbReference>
<feature type="domain" description="Transposase IS110-like N-terminal" evidence="1">
    <location>
        <begin position="21"/>
        <end position="166"/>
    </location>
</feature>
<name>A0A084Y648_9PROT</name>
<dbReference type="STRING" id="1457154.CAPSK01_000074"/>
<proteinExistence type="predicted"/>
<protein>
    <submittedName>
        <fullName evidence="3">Transposase IS116/IS110/IS902 family protein</fullName>
    </submittedName>
</protein>
<dbReference type="RefSeq" id="WP_034920801.1">
    <property type="nucleotide sequence ID" value="NZ_JDSS02000003.1"/>
</dbReference>
<organism evidence="3 4">
    <name type="scientific">Candidatus Accumulibacter vicinus</name>
    <dbReference type="NCBI Taxonomy" id="2954382"/>
    <lineage>
        <taxon>Bacteria</taxon>
        <taxon>Pseudomonadati</taxon>
        <taxon>Pseudomonadota</taxon>
        <taxon>Betaproteobacteria</taxon>
        <taxon>Candidatus Accumulibacter</taxon>
    </lineage>
</organism>
<dbReference type="Pfam" id="PF02371">
    <property type="entry name" value="Transposase_20"/>
    <property type="match status" value="1"/>
</dbReference>
<reference evidence="3 4" key="1">
    <citation type="submission" date="2014-07" db="EMBL/GenBank/DDBJ databases">
        <title>Expanding our view of genomic diversity in Candidatus Accumulibacter clades.</title>
        <authorList>
            <person name="Skennerton C.T."/>
            <person name="Barr J.J."/>
            <person name="Slater F.R."/>
            <person name="Bond P.L."/>
            <person name="Tyson G.W."/>
        </authorList>
    </citation>
    <scope>NUCLEOTIDE SEQUENCE [LARGE SCALE GENOMIC DNA]</scope>
    <source>
        <strain evidence="4">SK-01</strain>
    </source>
</reference>
<dbReference type="GO" id="GO:0004803">
    <property type="term" value="F:transposase activity"/>
    <property type="evidence" value="ECO:0007669"/>
    <property type="project" value="InterPro"/>
</dbReference>
<evidence type="ECO:0000259" key="2">
    <source>
        <dbReference type="Pfam" id="PF02371"/>
    </source>
</evidence>
<dbReference type="InterPro" id="IPR003346">
    <property type="entry name" value="Transposase_20"/>
</dbReference>